<feature type="transmembrane region" description="Helical" evidence="2">
    <location>
        <begin position="244"/>
        <end position="262"/>
    </location>
</feature>
<dbReference type="PANTHER" id="PTHR23028:SF53">
    <property type="entry name" value="ACYL_TRANSF_3 DOMAIN-CONTAINING PROTEIN"/>
    <property type="match status" value="1"/>
</dbReference>
<feature type="transmembrane region" description="Helical" evidence="2">
    <location>
        <begin position="309"/>
        <end position="329"/>
    </location>
</feature>
<evidence type="ECO:0000259" key="3">
    <source>
        <dbReference type="Pfam" id="PF01757"/>
    </source>
</evidence>
<dbReference type="Pfam" id="PF01757">
    <property type="entry name" value="Acyl_transf_3"/>
    <property type="match status" value="1"/>
</dbReference>
<comment type="caution">
    <text evidence="5">The sequence shown here is derived from an EMBL/GenBank/DDBJ whole genome shotgun (WGS) entry which is preliminary data.</text>
</comment>
<protein>
    <submittedName>
        <fullName evidence="5">Peptidoglycan/LPS O-acetylase OafA/YrhL</fullName>
    </submittedName>
</protein>
<dbReference type="Proteomes" id="UP000518288">
    <property type="component" value="Unassembled WGS sequence"/>
</dbReference>
<accession>A0A7Y9R192</accession>
<dbReference type="GO" id="GO:0016020">
    <property type="term" value="C:membrane"/>
    <property type="evidence" value="ECO:0007669"/>
    <property type="project" value="TreeGrafter"/>
</dbReference>
<dbReference type="RefSeq" id="WP_179635895.1">
    <property type="nucleotide sequence ID" value="NZ_JACCFH010000001.1"/>
</dbReference>
<evidence type="ECO:0000313" key="6">
    <source>
        <dbReference type="Proteomes" id="UP000518288"/>
    </source>
</evidence>
<dbReference type="GO" id="GO:0009103">
    <property type="term" value="P:lipopolysaccharide biosynthetic process"/>
    <property type="evidence" value="ECO:0007669"/>
    <property type="project" value="TreeGrafter"/>
</dbReference>
<evidence type="ECO:0000256" key="1">
    <source>
        <dbReference type="SAM" id="MobiDB-lite"/>
    </source>
</evidence>
<feature type="transmembrane region" description="Helical" evidence="2">
    <location>
        <begin position="35"/>
        <end position="56"/>
    </location>
</feature>
<feature type="domain" description="SGNH" evidence="4">
    <location>
        <begin position="407"/>
        <end position="651"/>
    </location>
</feature>
<feature type="transmembrane region" description="Helical" evidence="2">
    <location>
        <begin position="341"/>
        <end position="360"/>
    </location>
</feature>
<feature type="transmembrane region" description="Helical" evidence="2">
    <location>
        <begin position="12"/>
        <end position="29"/>
    </location>
</feature>
<dbReference type="InterPro" id="IPR050879">
    <property type="entry name" value="Acyltransferase_3"/>
</dbReference>
<organism evidence="5 6">
    <name type="scientific">Sphaerotilus montanus</name>
    <dbReference type="NCBI Taxonomy" id="522889"/>
    <lineage>
        <taxon>Bacteria</taxon>
        <taxon>Pseudomonadati</taxon>
        <taxon>Pseudomonadota</taxon>
        <taxon>Betaproteobacteria</taxon>
        <taxon>Burkholderiales</taxon>
        <taxon>Sphaerotilaceae</taxon>
        <taxon>Sphaerotilus</taxon>
    </lineage>
</organism>
<feature type="transmembrane region" description="Helical" evidence="2">
    <location>
        <begin position="77"/>
        <end position="97"/>
    </location>
</feature>
<sequence length="678" mass="73571">MRPTPPTHRPDLDGLRAIAVLLVVAHHAVPGWLPGGYLGVDLFFVLSGYLISQIVWRSLDEGNFRLSAFYRRRVQRIFPALLLVIAATLALGAWLLWPGEYRALGEQAAAASVFLLNLDLARATGYFDTAAQLKPLLHLWSLGIEEQFYLVWPLLLLGLHRLRMRVLPVVAGLALVSLAVMLLSARLEAAATFFLPQARAWELLAGAWAAAMPQHYRRGGAVQAALGLAFLAASAAWIGPQQATSVLVLVPVLGTMALLLAAPDNPVSRRLLANPPMVGLGLISYPLYLWHWPLLSLATVAASGPPAPAMRGALVLASLLLATLTWTLLERRIRPARSVAVPWILVGLMGTTGLCGLLIVRQDGLPARTAALNPLIAQFDWDVPRWTWSASAALCQSRTPTVRGIQTYCNQNLPTPPEVALLGDSHALALYPGLSARFAAAGQSLLLLGASACAPFLGLDIRWAVDTKACSAVMDGALDLVMRSPSIHTVLLAHRGPFYIEGLPTAFELAREPQTRIRLVRGQGLPATDNLDAYRQSMGATLTALQRAGKRVILVIDSPEIAMEPRACVRQQPAPAGCGLPVSAYRDRAWRYLQVTAEVLRQFPATEVWDLPRLLCDDRLCHARRGDDVLYRDADHLSVRGSQWVAARFDPRPAPHWTPASTHPTPESPGQTSTSSPP</sequence>
<dbReference type="InterPro" id="IPR043968">
    <property type="entry name" value="SGNH"/>
</dbReference>
<feature type="transmembrane region" description="Helical" evidence="2">
    <location>
        <begin position="137"/>
        <end position="159"/>
    </location>
</feature>
<feature type="transmembrane region" description="Helical" evidence="2">
    <location>
        <begin position="166"/>
        <end position="187"/>
    </location>
</feature>
<dbReference type="InterPro" id="IPR002656">
    <property type="entry name" value="Acyl_transf_3_dom"/>
</dbReference>
<reference evidence="5 6" key="1">
    <citation type="submission" date="2020-07" db="EMBL/GenBank/DDBJ databases">
        <title>Genomic Encyclopedia of Archaeal and Bacterial Type Strains, Phase II (KMG-II): from individual species to whole genera.</title>
        <authorList>
            <person name="Goeker M."/>
        </authorList>
    </citation>
    <scope>NUCLEOTIDE SEQUENCE [LARGE SCALE GENOMIC DNA]</scope>
    <source>
        <strain evidence="5 6">DSM 21226</strain>
    </source>
</reference>
<dbReference type="Pfam" id="PF19040">
    <property type="entry name" value="SGNH"/>
    <property type="match status" value="1"/>
</dbReference>
<proteinExistence type="predicted"/>
<keyword evidence="2" id="KW-1133">Transmembrane helix</keyword>
<feature type="transmembrane region" description="Helical" evidence="2">
    <location>
        <begin position="271"/>
        <end position="289"/>
    </location>
</feature>
<evidence type="ECO:0000259" key="4">
    <source>
        <dbReference type="Pfam" id="PF19040"/>
    </source>
</evidence>
<feature type="domain" description="Acyltransferase 3" evidence="3">
    <location>
        <begin position="11"/>
        <end position="325"/>
    </location>
</feature>
<keyword evidence="2" id="KW-0812">Transmembrane</keyword>
<feature type="region of interest" description="Disordered" evidence="1">
    <location>
        <begin position="650"/>
        <end position="678"/>
    </location>
</feature>
<dbReference type="AlphaFoldDB" id="A0A7Y9R192"/>
<keyword evidence="2" id="KW-0472">Membrane</keyword>
<dbReference type="EMBL" id="JACCFH010000001">
    <property type="protein sequence ID" value="NYG35365.1"/>
    <property type="molecule type" value="Genomic_DNA"/>
</dbReference>
<evidence type="ECO:0000313" key="5">
    <source>
        <dbReference type="EMBL" id="NYG35365.1"/>
    </source>
</evidence>
<evidence type="ECO:0000256" key="2">
    <source>
        <dbReference type="SAM" id="Phobius"/>
    </source>
</evidence>
<feature type="compositionally biased region" description="Polar residues" evidence="1">
    <location>
        <begin position="659"/>
        <end position="678"/>
    </location>
</feature>
<keyword evidence="6" id="KW-1185">Reference proteome</keyword>
<gene>
    <name evidence="5" type="ORF">BDD16_004351</name>
</gene>
<dbReference type="PANTHER" id="PTHR23028">
    <property type="entry name" value="ACETYLTRANSFERASE"/>
    <property type="match status" value="1"/>
</dbReference>
<dbReference type="GO" id="GO:0016747">
    <property type="term" value="F:acyltransferase activity, transferring groups other than amino-acyl groups"/>
    <property type="evidence" value="ECO:0007669"/>
    <property type="project" value="InterPro"/>
</dbReference>
<name>A0A7Y9R192_9BURK</name>